<dbReference type="InterPro" id="IPR050725">
    <property type="entry name" value="CysQ/Inositol_MonoPase"/>
</dbReference>
<dbReference type="EC" id="3.1.3.7" evidence="9"/>
<dbReference type="InterPro" id="IPR020583">
    <property type="entry name" value="Inositol_monoP_metal-BS"/>
</dbReference>
<reference evidence="11" key="1">
    <citation type="submission" date="2023-07" db="EMBL/GenBank/DDBJ databases">
        <title>Genome content predicts the carbon catabolic preferences of heterotrophic bacteria.</title>
        <authorList>
            <person name="Gralka M."/>
        </authorList>
    </citation>
    <scope>NUCLEOTIDE SEQUENCE</scope>
    <source>
        <strain evidence="11">I3M17_2</strain>
    </source>
</reference>
<dbReference type="PANTHER" id="PTHR43028">
    <property type="entry name" value="3'(2'),5'-BISPHOSPHATE NUCLEOTIDASE 1"/>
    <property type="match status" value="1"/>
</dbReference>
<feature type="binding site" evidence="9">
    <location>
        <position position="89"/>
    </location>
    <ligand>
        <name>Mg(2+)</name>
        <dbReference type="ChEBI" id="CHEBI:18420"/>
        <label>2</label>
    </ligand>
</feature>
<evidence type="ECO:0000256" key="2">
    <source>
        <dbReference type="ARBA" id="ARBA00005289"/>
    </source>
</evidence>
<comment type="caution">
    <text evidence="11">The sequence shown here is derived from an EMBL/GenBank/DDBJ whole genome shotgun (WGS) entry which is preliminary data.</text>
</comment>
<accession>A0AAW7X7I0</accession>
<evidence type="ECO:0000256" key="10">
    <source>
        <dbReference type="PIRSR" id="PIRSR600760-2"/>
    </source>
</evidence>
<evidence type="ECO:0000256" key="4">
    <source>
        <dbReference type="ARBA" id="ARBA00022519"/>
    </source>
</evidence>
<dbReference type="HAMAP" id="MF_02095">
    <property type="entry name" value="CysQ"/>
    <property type="match status" value="1"/>
</dbReference>
<dbReference type="GO" id="GO:0050427">
    <property type="term" value="P:3'-phosphoadenosine 5'-phosphosulfate metabolic process"/>
    <property type="evidence" value="ECO:0007669"/>
    <property type="project" value="TreeGrafter"/>
</dbReference>
<keyword evidence="8 9" id="KW-0472">Membrane</keyword>
<evidence type="ECO:0000256" key="9">
    <source>
        <dbReference type="HAMAP-Rule" id="MF_02095"/>
    </source>
</evidence>
<keyword evidence="3 9" id="KW-1003">Cell membrane</keyword>
<dbReference type="FunFam" id="3.30.540.10:FF:000007">
    <property type="entry name" value="3'(2'),5'-bisphosphate nucleotidase CysQ"/>
    <property type="match status" value="1"/>
</dbReference>
<comment type="cofactor">
    <cofactor evidence="9 10">
        <name>Mg(2+)</name>
        <dbReference type="ChEBI" id="CHEBI:18420"/>
    </cofactor>
</comment>
<evidence type="ECO:0000256" key="6">
    <source>
        <dbReference type="ARBA" id="ARBA00022801"/>
    </source>
</evidence>
<evidence type="ECO:0000256" key="3">
    <source>
        <dbReference type="ARBA" id="ARBA00022475"/>
    </source>
</evidence>
<keyword evidence="5 9" id="KW-0479">Metal-binding</keyword>
<dbReference type="PROSITE" id="PS00629">
    <property type="entry name" value="IMP_1"/>
    <property type="match status" value="1"/>
</dbReference>
<dbReference type="Gene3D" id="3.30.540.10">
    <property type="entry name" value="Fructose-1,6-Bisphosphatase, subunit A, domain 1"/>
    <property type="match status" value="1"/>
</dbReference>
<feature type="binding site" evidence="10">
    <location>
        <position position="92"/>
    </location>
    <ligand>
        <name>Mg(2+)</name>
        <dbReference type="ChEBI" id="CHEBI:18420"/>
        <label>1</label>
        <note>catalytic</note>
    </ligand>
</feature>
<feature type="binding site" evidence="10">
    <location>
        <position position="69"/>
    </location>
    <ligand>
        <name>Mg(2+)</name>
        <dbReference type="ChEBI" id="CHEBI:18420"/>
        <label>1</label>
        <note>catalytic</note>
    </ligand>
</feature>
<name>A0AAW7X7I0_9GAMM</name>
<feature type="binding site" evidence="9">
    <location>
        <position position="69"/>
    </location>
    <ligand>
        <name>substrate</name>
    </ligand>
</feature>
<dbReference type="GO" id="GO:0000287">
    <property type="term" value="F:magnesium ion binding"/>
    <property type="evidence" value="ECO:0007669"/>
    <property type="project" value="UniProtKB-UniRule"/>
</dbReference>
<keyword evidence="6 9" id="KW-0378">Hydrolase</keyword>
<feature type="binding site" evidence="9">
    <location>
        <position position="220"/>
    </location>
    <ligand>
        <name>substrate</name>
    </ligand>
</feature>
<dbReference type="CDD" id="cd01638">
    <property type="entry name" value="CysQ"/>
    <property type="match status" value="1"/>
</dbReference>
<dbReference type="PROSITE" id="PS00630">
    <property type="entry name" value="IMP_2"/>
    <property type="match status" value="1"/>
</dbReference>
<keyword evidence="7 9" id="KW-0460">Magnesium</keyword>
<dbReference type="PANTHER" id="PTHR43028:SF5">
    <property type="entry name" value="3'(2'),5'-BISPHOSPHATE NUCLEOTIDASE 1"/>
    <property type="match status" value="1"/>
</dbReference>
<feature type="binding site" evidence="10">
    <location>
        <position position="91"/>
    </location>
    <ligand>
        <name>Mg(2+)</name>
        <dbReference type="ChEBI" id="CHEBI:18420"/>
        <label>1</label>
        <note>catalytic</note>
    </ligand>
</feature>
<protein>
    <recommendedName>
        <fullName evidence="9">3'(2'),5'-bisphosphate nucleotidase CysQ</fullName>
        <ecNumber evidence="9">3.1.3.7</ecNumber>
    </recommendedName>
    <alternativeName>
        <fullName evidence="9">3'(2'),5-bisphosphonucleoside 3'(2')-phosphohydrolase</fullName>
    </alternativeName>
    <alternativeName>
        <fullName evidence="9">3'-phosphoadenosine 5'-phosphate phosphatase</fullName>
        <shortName evidence="9">PAP phosphatase</shortName>
    </alternativeName>
</protein>
<dbReference type="RefSeq" id="WP_303493199.1">
    <property type="nucleotide sequence ID" value="NZ_JAUOPB010000010.1"/>
</dbReference>
<dbReference type="Gene3D" id="3.40.190.80">
    <property type="match status" value="1"/>
</dbReference>
<evidence type="ECO:0000256" key="1">
    <source>
        <dbReference type="ARBA" id="ARBA00001625"/>
    </source>
</evidence>
<dbReference type="Proteomes" id="UP001169760">
    <property type="component" value="Unassembled WGS sequence"/>
</dbReference>
<organism evidence="11 12">
    <name type="scientific">Saccharophagus degradans</name>
    <dbReference type="NCBI Taxonomy" id="86304"/>
    <lineage>
        <taxon>Bacteria</taxon>
        <taxon>Pseudomonadati</taxon>
        <taxon>Pseudomonadota</taxon>
        <taxon>Gammaproteobacteria</taxon>
        <taxon>Cellvibrionales</taxon>
        <taxon>Cellvibrionaceae</taxon>
        <taxon>Saccharophagus</taxon>
    </lineage>
</organism>
<dbReference type="InterPro" id="IPR020550">
    <property type="entry name" value="Inositol_monophosphatase_CS"/>
</dbReference>
<gene>
    <name evidence="9 11" type="primary">cysQ</name>
    <name evidence="11" type="ORF">Q4521_13910</name>
</gene>
<keyword evidence="4 9" id="KW-0997">Cell inner membrane</keyword>
<feature type="binding site" evidence="9">
    <location>
        <position position="91"/>
    </location>
    <ligand>
        <name>Mg(2+)</name>
        <dbReference type="ChEBI" id="CHEBI:18420"/>
        <label>1</label>
    </ligand>
</feature>
<dbReference type="SUPFAM" id="SSF56655">
    <property type="entry name" value="Carbohydrate phosphatase"/>
    <property type="match status" value="1"/>
</dbReference>
<dbReference type="NCBIfam" id="TIGR01331">
    <property type="entry name" value="bisphos_cysQ"/>
    <property type="match status" value="1"/>
</dbReference>
<evidence type="ECO:0000256" key="7">
    <source>
        <dbReference type="ARBA" id="ARBA00022842"/>
    </source>
</evidence>
<feature type="binding site" evidence="9">
    <location>
        <position position="89"/>
    </location>
    <ligand>
        <name>Mg(2+)</name>
        <dbReference type="ChEBI" id="CHEBI:18420"/>
        <label>1</label>
    </ligand>
</feature>
<dbReference type="EMBL" id="JAUOPB010000010">
    <property type="protein sequence ID" value="MDO6423572.1"/>
    <property type="molecule type" value="Genomic_DNA"/>
</dbReference>
<feature type="binding site" evidence="9">
    <location>
        <begin position="91"/>
        <end position="94"/>
    </location>
    <ligand>
        <name>substrate</name>
    </ligand>
</feature>
<sequence>MNLATLLPSIEQLAKQAGEATLAVYKKPELWDVEHKDDCSPLTQADIQSHNIIAEGLAALTPNIPVLSEEDDVPPFEVRSQWQQYWLIDPLDGTKEFINRKGEFTVNIALIQNNKAVLGVVYAPVLDVCYTGAEGIGAFKIDANGKTPLRVKKLTQGKQTLNIVASRRHGAEEVDRLLETITREYGEPQLTSMGSSLKLCLVAEGKADIYPRLAPTCEWDTAASQAVVEQAGGVVLDDQFKPMQYNAKPDLLNGYFYVIGDQQFDWLALLK</sequence>
<evidence type="ECO:0000256" key="8">
    <source>
        <dbReference type="ARBA" id="ARBA00023136"/>
    </source>
</evidence>
<evidence type="ECO:0000313" key="12">
    <source>
        <dbReference type="Proteomes" id="UP001169760"/>
    </source>
</evidence>
<evidence type="ECO:0000313" key="11">
    <source>
        <dbReference type="EMBL" id="MDO6423572.1"/>
    </source>
</evidence>
<dbReference type="AlphaFoldDB" id="A0AAW7X7I0"/>
<feature type="binding site" evidence="10">
    <location>
        <position position="89"/>
    </location>
    <ligand>
        <name>Mg(2+)</name>
        <dbReference type="ChEBI" id="CHEBI:18420"/>
        <label>1</label>
        <note>catalytic</note>
    </ligand>
</feature>
<feature type="binding site" evidence="9">
    <location>
        <position position="69"/>
    </location>
    <ligand>
        <name>Mg(2+)</name>
        <dbReference type="ChEBI" id="CHEBI:18420"/>
        <label>1</label>
    </ligand>
</feature>
<dbReference type="InterPro" id="IPR000760">
    <property type="entry name" value="Inositol_monophosphatase-like"/>
</dbReference>
<comment type="subcellular location">
    <subcellularLocation>
        <location evidence="9">Cell inner membrane</location>
        <topology evidence="9">Peripheral membrane protein</topology>
        <orientation evidence="9">Cytoplasmic side</orientation>
    </subcellularLocation>
</comment>
<dbReference type="GO" id="GO:0008441">
    <property type="term" value="F:3'(2'),5'-bisphosphate nucleotidase activity"/>
    <property type="evidence" value="ECO:0007669"/>
    <property type="project" value="UniProtKB-UniRule"/>
</dbReference>
<dbReference type="Pfam" id="PF00459">
    <property type="entry name" value="Inositol_P"/>
    <property type="match status" value="1"/>
</dbReference>
<dbReference type="GO" id="GO:0046854">
    <property type="term" value="P:phosphatidylinositol phosphate biosynthetic process"/>
    <property type="evidence" value="ECO:0007669"/>
    <property type="project" value="InterPro"/>
</dbReference>
<dbReference type="GO" id="GO:0000103">
    <property type="term" value="P:sulfate assimilation"/>
    <property type="evidence" value="ECO:0007669"/>
    <property type="project" value="TreeGrafter"/>
</dbReference>
<comment type="catalytic activity">
    <reaction evidence="1 9">
        <text>adenosine 3',5'-bisphosphate + H2O = AMP + phosphate</text>
        <dbReference type="Rhea" id="RHEA:10040"/>
        <dbReference type="ChEBI" id="CHEBI:15377"/>
        <dbReference type="ChEBI" id="CHEBI:43474"/>
        <dbReference type="ChEBI" id="CHEBI:58343"/>
        <dbReference type="ChEBI" id="CHEBI:456215"/>
        <dbReference type="EC" id="3.1.3.7"/>
    </reaction>
</comment>
<dbReference type="InterPro" id="IPR006240">
    <property type="entry name" value="CysQ"/>
</dbReference>
<evidence type="ECO:0000256" key="5">
    <source>
        <dbReference type="ARBA" id="ARBA00022723"/>
    </source>
</evidence>
<feature type="binding site" evidence="9">
    <location>
        <position position="92"/>
    </location>
    <ligand>
        <name>Mg(2+)</name>
        <dbReference type="ChEBI" id="CHEBI:18420"/>
        <label>2</label>
    </ligand>
</feature>
<comment type="similarity">
    <text evidence="2 9">Belongs to the inositol monophosphatase superfamily. CysQ family.</text>
</comment>
<dbReference type="GO" id="GO:0005886">
    <property type="term" value="C:plasma membrane"/>
    <property type="evidence" value="ECO:0007669"/>
    <property type="project" value="UniProtKB-SubCell"/>
</dbReference>
<proteinExistence type="inferred from homology"/>
<comment type="function">
    <text evidence="9">Converts adenosine-3',5'-bisphosphate (PAP) to AMP.</text>
</comment>
<feature type="binding site" evidence="9 10">
    <location>
        <position position="220"/>
    </location>
    <ligand>
        <name>Mg(2+)</name>
        <dbReference type="ChEBI" id="CHEBI:18420"/>
        <label>2</label>
    </ligand>
</feature>